<dbReference type="EMBL" id="KI965514">
    <property type="protein sequence ID" value="EUD64307.1"/>
    <property type="molecule type" value="Genomic_DNA"/>
</dbReference>
<keyword evidence="3" id="KW-1185">Reference proteome</keyword>
<evidence type="ECO:0000256" key="1">
    <source>
        <dbReference type="SAM" id="MobiDB-lite"/>
    </source>
</evidence>
<dbReference type="OrthoDB" id="387681at2759"/>
<dbReference type="GeneID" id="20040596"/>
<dbReference type="AlphaFoldDB" id="W6ZTR6"/>
<dbReference type="VEuPathDB" id="PlasmoDB:C922_05322"/>
<accession>W6ZTR6</accession>
<sequence>MRHVQGQVVVNLPQKIAADELDRTPEDNFQPEEPSGEAEKEGEALIGVPVNKKADLTIPGPMRKRIFLERESKKWTNSKKIKFFVINLICTILSGKRLTMEQWNQSLKEMKHKNDECDDNGVILDYLMHKNNLDRYRFYSNVISRNPLQVCHEIDFIILE</sequence>
<feature type="compositionally biased region" description="Basic and acidic residues" evidence="1">
    <location>
        <begin position="17"/>
        <end position="26"/>
    </location>
</feature>
<dbReference type="RefSeq" id="XP_008819115.1">
    <property type="nucleotide sequence ID" value="XM_008820893.1"/>
</dbReference>
<dbReference type="Proteomes" id="UP000030640">
    <property type="component" value="Unassembled WGS sequence"/>
</dbReference>
<organism evidence="2 3">
    <name type="scientific">Plasmodium inui San Antonio 1</name>
    <dbReference type="NCBI Taxonomy" id="1237626"/>
    <lineage>
        <taxon>Eukaryota</taxon>
        <taxon>Sar</taxon>
        <taxon>Alveolata</taxon>
        <taxon>Apicomplexa</taxon>
        <taxon>Aconoidasida</taxon>
        <taxon>Haemosporida</taxon>
        <taxon>Plasmodiidae</taxon>
        <taxon>Plasmodium</taxon>
        <taxon>Plasmodium (Plasmodium)</taxon>
    </lineage>
</organism>
<evidence type="ECO:0000313" key="2">
    <source>
        <dbReference type="EMBL" id="EUD64307.1"/>
    </source>
</evidence>
<evidence type="ECO:0000313" key="3">
    <source>
        <dbReference type="Proteomes" id="UP000030640"/>
    </source>
</evidence>
<protein>
    <submittedName>
        <fullName evidence="2">Uncharacterized protein</fullName>
    </submittedName>
</protein>
<reference evidence="2 3" key="1">
    <citation type="submission" date="2013-02" db="EMBL/GenBank/DDBJ databases">
        <title>The Genome Sequence of Plasmodium inui San Antonio 1.</title>
        <authorList>
            <consortium name="The Broad Institute Genome Sequencing Platform"/>
            <consortium name="The Broad Institute Genome Sequencing Center for Infectious Disease"/>
            <person name="Neafsey D."/>
            <person name="Cheeseman I."/>
            <person name="Volkman S."/>
            <person name="Adams J."/>
            <person name="Walker B."/>
            <person name="Young S.K."/>
            <person name="Zeng Q."/>
            <person name="Gargeya S."/>
            <person name="Fitzgerald M."/>
            <person name="Haas B."/>
            <person name="Abouelleil A."/>
            <person name="Alvarado L."/>
            <person name="Arachchi H.M."/>
            <person name="Berlin A.M."/>
            <person name="Chapman S.B."/>
            <person name="Dewar J."/>
            <person name="Goldberg J."/>
            <person name="Griggs A."/>
            <person name="Gujja S."/>
            <person name="Hansen M."/>
            <person name="Howarth C."/>
            <person name="Imamovic A."/>
            <person name="Larimer J."/>
            <person name="McCowan C."/>
            <person name="Murphy C."/>
            <person name="Neiman D."/>
            <person name="Pearson M."/>
            <person name="Priest M."/>
            <person name="Roberts A."/>
            <person name="Saif S."/>
            <person name="Shea T."/>
            <person name="Sisk P."/>
            <person name="Sykes S."/>
            <person name="Wortman J."/>
            <person name="Nusbaum C."/>
            <person name="Birren B."/>
        </authorList>
    </citation>
    <scope>NUCLEOTIDE SEQUENCE [LARGE SCALE GENOMIC DNA]</scope>
    <source>
        <strain evidence="2 3">San Antonio 1</strain>
    </source>
</reference>
<proteinExistence type="predicted"/>
<name>W6ZTR6_9APIC</name>
<feature type="region of interest" description="Disordered" evidence="1">
    <location>
        <begin position="15"/>
        <end position="42"/>
    </location>
</feature>
<gene>
    <name evidence="2" type="ORF">C922_05322</name>
</gene>